<comment type="cofactor">
    <cofactor evidence="1">
        <name>Mg(2+)</name>
        <dbReference type="ChEBI" id="CHEBI:18420"/>
    </cofactor>
</comment>
<evidence type="ECO:0000256" key="2">
    <source>
        <dbReference type="ARBA" id="ARBA00004123"/>
    </source>
</evidence>
<comment type="catalytic activity">
    <reaction evidence="18">
        <text>ATP + (deoxyribonucleotide)n-3'-hydroxyl + 5'-phospho-(deoxyribonucleotide)m = (deoxyribonucleotide)n+m + AMP + diphosphate.</text>
        <dbReference type="EC" id="6.5.1.1"/>
    </reaction>
</comment>
<keyword evidence="15" id="KW-0539">Nucleus</keyword>
<evidence type="ECO:0000256" key="15">
    <source>
        <dbReference type="ARBA" id="ARBA00023242"/>
    </source>
</evidence>
<dbReference type="InterPro" id="IPR036420">
    <property type="entry name" value="BRCT_dom_sf"/>
</dbReference>
<keyword evidence="10" id="KW-0227">DNA damage</keyword>
<dbReference type="OMA" id="EGIMIKH"/>
<dbReference type="EMBL" id="UFQS01000137">
    <property type="protein sequence ID" value="SSX00301.1"/>
    <property type="molecule type" value="Genomic_DNA"/>
</dbReference>
<evidence type="ECO:0000256" key="7">
    <source>
        <dbReference type="ARBA" id="ARBA00022723"/>
    </source>
</evidence>
<dbReference type="AlphaFoldDB" id="A0A336LUL2"/>
<dbReference type="PROSITE" id="PS50160">
    <property type="entry name" value="DNA_LIGASE_A3"/>
    <property type="match status" value="1"/>
</dbReference>
<evidence type="ECO:0000256" key="14">
    <source>
        <dbReference type="ARBA" id="ARBA00023204"/>
    </source>
</evidence>
<dbReference type="SUPFAM" id="SSF50249">
    <property type="entry name" value="Nucleic acid-binding proteins"/>
    <property type="match status" value="1"/>
</dbReference>
<dbReference type="InterPro" id="IPR029710">
    <property type="entry name" value="LIG4"/>
</dbReference>
<evidence type="ECO:0000256" key="12">
    <source>
        <dbReference type="ARBA" id="ARBA00022842"/>
    </source>
</evidence>
<keyword evidence="7" id="KW-0479">Metal-binding</keyword>
<dbReference type="Pfam" id="PF04675">
    <property type="entry name" value="DNA_ligase_A_N"/>
    <property type="match status" value="1"/>
</dbReference>
<evidence type="ECO:0000256" key="1">
    <source>
        <dbReference type="ARBA" id="ARBA00001946"/>
    </source>
</evidence>
<dbReference type="InterPro" id="IPR012310">
    <property type="entry name" value="DNA_ligase_ATP-dep_cent"/>
</dbReference>
<keyword evidence="9" id="KW-0547">Nucleotide-binding</keyword>
<evidence type="ECO:0000256" key="19">
    <source>
        <dbReference type="RuleBase" id="RU004196"/>
    </source>
</evidence>
<evidence type="ECO:0000256" key="5">
    <source>
        <dbReference type="ARBA" id="ARBA00022073"/>
    </source>
</evidence>
<dbReference type="PANTHER" id="PTHR45997">
    <property type="entry name" value="DNA LIGASE 4"/>
    <property type="match status" value="1"/>
</dbReference>
<evidence type="ECO:0000256" key="10">
    <source>
        <dbReference type="ARBA" id="ARBA00022763"/>
    </source>
</evidence>
<evidence type="ECO:0000256" key="18">
    <source>
        <dbReference type="ARBA" id="ARBA00034003"/>
    </source>
</evidence>
<dbReference type="VEuPathDB" id="VectorBase:CSON002277"/>
<accession>A0A336LUL2</accession>
<evidence type="ECO:0000256" key="8">
    <source>
        <dbReference type="ARBA" id="ARBA00022737"/>
    </source>
</evidence>
<keyword evidence="11" id="KW-0067">ATP-binding</keyword>
<evidence type="ECO:0000256" key="6">
    <source>
        <dbReference type="ARBA" id="ARBA00022598"/>
    </source>
</evidence>
<dbReference type="EMBL" id="UFQT01000137">
    <property type="protein sequence ID" value="SSX20681.1"/>
    <property type="molecule type" value="Genomic_DNA"/>
</dbReference>
<evidence type="ECO:0000256" key="4">
    <source>
        <dbReference type="ARBA" id="ARBA00012727"/>
    </source>
</evidence>
<dbReference type="Gene3D" id="3.30.470.30">
    <property type="entry name" value="DNA ligase/mRNA capping enzyme"/>
    <property type="match status" value="1"/>
</dbReference>
<dbReference type="InterPro" id="IPR001357">
    <property type="entry name" value="BRCT_dom"/>
</dbReference>
<keyword evidence="12" id="KW-0460">Magnesium</keyword>
<dbReference type="EC" id="6.5.1.1" evidence="4"/>
<dbReference type="InterPro" id="IPR036599">
    <property type="entry name" value="DNA_ligase_N_sf"/>
</dbReference>
<reference evidence="22" key="2">
    <citation type="submission" date="2018-07" db="EMBL/GenBank/DDBJ databases">
        <authorList>
            <person name="Quirk P.G."/>
            <person name="Krulwich T.A."/>
        </authorList>
    </citation>
    <scope>NUCLEOTIDE SEQUENCE</scope>
</reference>
<protein>
    <recommendedName>
        <fullName evidence="5">DNA ligase 4</fullName>
        <ecNumber evidence="4">6.5.1.1</ecNumber>
    </recommendedName>
    <alternativeName>
        <fullName evidence="17">DNA ligase IV</fullName>
    </alternativeName>
    <alternativeName>
        <fullName evidence="16">Polydeoxyribonucleotide synthase [ATP] 4</fullName>
    </alternativeName>
</protein>
<dbReference type="PANTHER" id="PTHR45997:SF1">
    <property type="entry name" value="DNA LIGASE 4"/>
    <property type="match status" value="1"/>
</dbReference>
<evidence type="ECO:0000256" key="13">
    <source>
        <dbReference type="ARBA" id="ARBA00023172"/>
    </source>
</evidence>
<dbReference type="Pfam" id="PF00533">
    <property type="entry name" value="BRCT"/>
    <property type="match status" value="1"/>
</dbReference>
<keyword evidence="8" id="KW-0677">Repeat</keyword>
<dbReference type="CDD" id="cd07903">
    <property type="entry name" value="Adenylation_DNA_ligase_IV"/>
    <property type="match status" value="1"/>
</dbReference>
<dbReference type="InterPro" id="IPR012308">
    <property type="entry name" value="DNA_ligase_ATP-dep_N"/>
</dbReference>
<evidence type="ECO:0000259" key="20">
    <source>
        <dbReference type="PROSITE" id="PS50160"/>
    </source>
</evidence>
<dbReference type="GO" id="GO:0005958">
    <property type="term" value="C:DNA-dependent protein kinase-DNA ligase 4 complex"/>
    <property type="evidence" value="ECO:0007669"/>
    <property type="project" value="TreeGrafter"/>
</dbReference>
<evidence type="ECO:0000313" key="21">
    <source>
        <dbReference type="EMBL" id="SSX00301.1"/>
    </source>
</evidence>
<dbReference type="Gene3D" id="3.40.50.10190">
    <property type="entry name" value="BRCT domain"/>
    <property type="match status" value="1"/>
</dbReference>
<evidence type="ECO:0000313" key="22">
    <source>
        <dbReference type="EMBL" id="SSX20681.1"/>
    </source>
</evidence>
<sequence length="900" mass="105417">MSIPDLYSELSFHNLVYALEGVQSTNLKEEKKNILNSYLTAFHETKQQFLSKNNNKGYTSIYPILRLLLPIKDKVRNYGIRKASLAQLYINILGLGEQSSDATLLKKGTLGKIGTDFADLIFIVMQHRSVGIGSLKINDINTILDKLSTDKKSESKVYFANIFPKMTALEHKWLIRFVLKKLRLGLNDLKILEIFHPKGPHLFKNFNSLEKVCEIFESNENIIEQVFEHQTVEPMIFVRPQLCSRFFEKQIHDIFNLQQNITAEIKMDGERLQLHRKGNNYKYFTRQGNDCSSQFGVDNVSGNFTQFIHDLFKIEIKDMILDGEMMVWDKISLRFITKGENIAARTMKDLGKYQPCYVVYDILYLNGESMIQKSYTYRENILNKLFEDFPGLLIKVKKTKVRSHTEVLDFLNQAINDKEEGIVLKEDNSMYYPGKRKWFKLKPDYLGHLITDLDLVIVGASFRKDQSIINKYFVAVRDESFTPIKYVTVSVIVNHLKYEESKSLQNYLISVMKTYSPDKVPSYLDFGKYTPEVYIKPSESVIVQVKASELQESRLVTTGYILRFPRITFVRYDKLPTDCCDLTEFHKLCQLKHDNWRTSKVIKLTKRYANQIDLDNASKSIKRQKIEKFNLVNNFIYKPVNDIVPLDEIAKGLKICILNSGKGFLSKDKMEKLIKMHGGQEVAYPSRDTFFCVADIETPFVRTIIEKRSHTIVKVPWFLKAFPMKSVEKKLLNITPRDTICITPKFELQLSFQYDEFNDNFTRELTKPELIQQLKEMDHVFSLLGNEYAKLESKIIDRSSIYNICRGQFAYFDTDIFEFSNYKTAKLVFIARGGYEIKDLTEIRDMVKIVVDRQDQIKCLVIKERYKKGFQKKFFQFLDYKYYLQILKGYTPTEQEYWFW</sequence>
<feature type="domain" description="ATP-dependent DNA ligase family profile" evidence="20">
    <location>
        <begin position="348"/>
        <end position="478"/>
    </location>
</feature>
<dbReference type="GO" id="GO:0003677">
    <property type="term" value="F:DNA binding"/>
    <property type="evidence" value="ECO:0007669"/>
    <property type="project" value="InterPro"/>
</dbReference>
<proteinExistence type="inferred from homology"/>
<dbReference type="InterPro" id="IPR044125">
    <property type="entry name" value="Adenylation_DNA_ligase_IV"/>
</dbReference>
<dbReference type="GO" id="GO:0006310">
    <property type="term" value="P:DNA recombination"/>
    <property type="evidence" value="ECO:0007669"/>
    <property type="project" value="UniProtKB-KW"/>
</dbReference>
<name>A0A336LUL2_CULSO</name>
<dbReference type="SUPFAM" id="SSF52113">
    <property type="entry name" value="BRCT domain"/>
    <property type="match status" value="1"/>
</dbReference>
<keyword evidence="13" id="KW-0233">DNA recombination</keyword>
<evidence type="ECO:0000256" key="17">
    <source>
        <dbReference type="ARBA" id="ARBA00031942"/>
    </source>
</evidence>
<dbReference type="GO" id="GO:0032807">
    <property type="term" value="C:DNA ligase IV complex"/>
    <property type="evidence" value="ECO:0007669"/>
    <property type="project" value="TreeGrafter"/>
</dbReference>
<dbReference type="GO" id="GO:0003910">
    <property type="term" value="F:DNA ligase (ATP) activity"/>
    <property type="evidence" value="ECO:0007669"/>
    <property type="project" value="UniProtKB-EC"/>
</dbReference>
<comment type="subcellular location">
    <subcellularLocation>
        <location evidence="2">Nucleus</location>
    </subcellularLocation>
</comment>
<dbReference type="InterPro" id="IPR000977">
    <property type="entry name" value="DNA_ligase_ATP-dep"/>
</dbReference>
<keyword evidence="14" id="KW-0234">DNA repair</keyword>
<dbReference type="NCBIfam" id="TIGR00574">
    <property type="entry name" value="dnl1"/>
    <property type="match status" value="1"/>
</dbReference>
<dbReference type="GO" id="GO:0005524">
    <property type="term" value="F:ATP binding"/>
    <property type="evidence" value="ECO:0007669"/>
    <property type="project" value="UniProtKB-KW"/>
</dbReference>
<dbReference type="SMART" id="SM00292">
    <property type="entry name" value="BRCT"/>
    <property type="match status" value="1"/>
</dbReference>
<dbReference type="GO" id="GO:0046872">
    <property type="term" value="F:metal ion binding"/>
    <property type="evidence" value="ECO:0007669"/>
    <property type="project" value="UniProtKB-KW"/>
</dbReference>
<reference evidence="21" key="1">
    <citation type="submission" date="2018-04" db="EMBL/GenBank/DDBJ databases">
        <authorList>
            <person name="Go L.Y."/>
            <person name="Mitchell J.A."/>
        </authorList>
    </citation>
    <scope>NUCLEOTIDE SEQUENCE</scope>
    <source>
        <tissue evidence="21">Whole organism</tissue>
    </source>
</reference>
<dbReference type="GO" id="GO:0006303">
    <property type="term" value="P:double-strand break repair via nonhomologous end joining"/>
    <property type="evidence" value="ECO:0007669"/>
    <property type="project" value="TreeGrafter"/>
</dbReference>
<evidence type="ECO:0000256" key="11">
    <source>
        <dbReference type="ARBA" id="ARBA00022840"/>
    </source>
</evidence>
<organism evidence="22">
    <name type="scientific">Culicoides sonorensis</name>
    <name type="common">Biting midge</name>
    <dbReference type="NCBI Taxonomy" id="179676"/>
    <lineage>
        <taxon>Eukaryota</taxon>
        <taxon>Metazoa</taxon>
        <taxon>Ecdysozoa</taxon>
        <taxon>Arthropoda</taxon>
        <taxon>Hexapoda</taxon>
        <taxon>Insecta</taxon>
        <taxon>Pterygota</taxon>
        <taxon>Neoptera</taxon>
        <taxon>Endopterygota</taxon>
        <taxon>Diptera</taxon>
        <taxon>Nematocera</taxon>
        <taxon>Chironomoidea</taxon>
        <taxon>Ceratopogonidae</taxon>
        <taxon>Ceratopogoninae</taxon>
        <taxon>Culicoides</taxon>
        <taxon>Monoculicoides</taxon>
    </lineage>
</organism>
<dbReference type="SUPFAM" id="SSF56091">
    <property type="entry name" value="DNA ligase/mRNA capping enzyme, catalytic domain"/>
    <property type="match status" value="1"/>
</dbReference>
<gene>
    <name evidence="22" type="primary">CSON002277</name>
</gene>
<evidence type="ECO:0000256" key="3">
    <source>
        <dbReference type="ARBA" id="ARBA00007572"/>
    </source>
</evidence>
<evidence type="ECO:0000256" key="16">
    <source>
        <dbReference type="ARBA" id="ARBA00030676"/>
    </source>
</evidence>
<keyword evidence="6" id="KW-0436">Ligase</keyword>
<dbReference type="GO" id="GO:0071897">
    <property type="term" value="P:DNA biosynthetic process"/>
    <property type="evidence" value="ECO:0007669"/>
    <property type="project" value="InterPro"/>
</dbReference>
<dbReference type="InterPro" id="IPR012340">
    <property type="entry name" value="NA-bd_OB-fold"/>
</dbReference>
<dbReference type="Pfam" id="PF01068">
    <property type="entry name" value="DNA_ligase_A_M"/>
    <property type="match status" value="1"/>
</dbReference>
<dbReference type="Gene3D" id="2.40.50.140">
    <property type="entry name" value="Nucleic acid-binding proteins"/>
    <property type="match status" value="1"/>
</dbReference>
<dbReference type="Gene3D" id="1.10.3260.10">
    <property type="entry name" value="DNA ligase, ATP-dependent, N-terminal domain"/>
    <property type="match status" value="1"/>
</dbReference>
<dbReference type="GO" id="GO:0006297">
    <property type="term" value="P:nucleotide-excision repair, DNA gap filling"/>
    <property type="evidence" value="ECO:0007669"/>
    <property type="project" value="TreeGrafter"/>
</dbReference>
<comment type="similarity">
    <text evidence="3 19">Belongs to the ATP-dependent DNA ligase family.</text>
</comment>
<evidence type="ECO:0000256" key="9">
    <source>
        <dbReference type="ARBA" id="ARBA00022741"/>
    </source>
</evidence>